<dbReference type="OrthoDB" id="9762066at2"/>
<feature type="signal peptide" evidence="4">
    <location>
        <begin position="1"/>
        <end position="27"/>
    </location>
</feature>
<dbReference type="Proteomes" id="UP000215199">
    <property type="component" value="Unassembled WGS sequence"/>
</dbReference>
<dbReference type="InterPro" id="IPR006102">
    <property type="entry name" value="Ig-like_GH2"/>
</dbReference>
<dbReference type="Pfam" id="PF02836">
    <property type="entry name" value="Glyco_hydro_2_C"/>
    <property type="match status" value="1"/>
</dbReference>
<dbReference type="InterPro" id="IPR006103">
    <property type="entry name" value="Glyco_hydro_2_cat"/>
</dbReference>
<dbReference type="Pfam" id="PF00703">
    <property type="entry name" value="Glyco_hydro_2"/>
    <property type="match status" value="1"/>
</dbReference>
<dbReference type="GO" id="GO:0004553">
    <property type="term" value="F:hydrolase activity, hydrolyzing O-glycosyl compounds"/>
    <property type="evidence" value="ECO:0007669"/>
    <property type="project" value="InterPro"/>
</dbReference>
<dbReference type="Pfam" id="PF02837">
    <property type="entry name" value="Glyco_hydro_2_N"/>
    <property type="match status" value="1"/>
</dbReference>
<dbReference type="InterPro" id="IPR006101">
    <property type="entry name" value="Glyco_hydro_2"/>
</dbReference>
<comment type="caution">
    <text evidence="8">The sequence shown here is derived from an EMBL/GenBank/DDBJ whole genome shotgun (WGS) entry which is preliminary data.</text>
</comment>
<gene>
    <name evidence="8" type="ORF">CF165_44115</name>
</gene>
<dbReference type="AlphaFoldDB" id="A0A229SM17"/>
<feature type="domain" description="Glycoside hydrolase family 2 catalytic" evidence="6">
    <location>
        <begin position="309"/>
        <end position="590"/>
    </location>
</feature>
<dbReference type="InterPro" id="IPR013783">
    <property type="entry name" value="Ig-like_fold"/>
</dbReference>
<name>A0A229SM17_9PSEU</name>
<dbReference type="PANTHER" id="PTHR42732">
    <property type="entry name" value="BETA-GALACTOSIDASE"/>
    <property type="match status" value="1"/>
</dbReference>
<dbReference type="Gene3D" id="2.60.40.10">
    <property type="entry name" value="Immunoglobulins"/>
    <property type="match status" value="2"/>
</dbReference>
<evidence type="ECO:0000256" key="3">
    <source>
        <dbReference type="ARBA" id="ARBA00023295"/>
    </source>
</evidence>
<keyword evidence="4" id="KW-0732">Signal</keyword>
<dbReference type="InterPro" id="IPR017853">
    <property type="entry name" value="GH"/>
</dbReference>
<keyword evidence="3" id="KW-0326">Glycosidase</keyword>
<dbReference type="SUPFAM" id="SSF49303">
    <property type="entry name" value="beta-Galactosidase/glucuronidase domain"/>
    <property type="match status" value="1"/>
</dbReference>
<keyword evidence="9" id="KW-1185">Reference proteome</keyword>
<feature type="domain" description="Glycosyl hydrolases family 2 sugar binding" evidence="7">
    <location>
        <begin position="88"/>
        <end position="182"/>
    </location>
</feature>
<dbReference type="PRINTS" id="PR00132">
    <property type="entry name" value="GLHYDRLASE2"/>
</dbReference>
<comment type="similarity">
    <text evidence="1">Belongs to the glycosyl hydrolase 2 family.</text>
</comment>
<evidence type="ECO:0000256" key="1">
    <source>
        <dbReference type="ARBA" id="ARBA00007401"/>
    </source>
</evidence>
<dbReference type="SUPFAM" id="SSF51445">
    <property type="entry name" value="(Trans)glycosidases"/>
    <property type="match status" value="1"/>
</dbReference>
<protein>
    <submittedName>
        <fullName evidence="8">Beta-galactosidase</fullName>
    </submittedName>
</protein>
<accession>A0A229SM17</accession>
<organism evidence="8 9">
    <name type="scientific">Amycolatopsis vastitatis</name>
    <dbReference type="NCBI Taxonomy" id="1905142"/>
    <lineage>
        <taxon>Bacteria</taxon>
        <taxon>Bacillati</taxon>
        <taxon>Actinomycetota</taxon>
        <taxon>Actinomycetes</taxon>
        <taxon>Pseudonocardiales</taxon>
        <taxon>Pseudonocardiaceae</taxon>
        <taxon>Amycolatopsis</taxon>
    </lineage>
</organism>
<sequence>MEGRVRRFVLAVVTALLCCFCVPVAVAAAPGHPRTETVLAGGWRFHLGDVTGAAAPAFDDSSWAPVSVPHTWNAADGADGGGNYRRDVGWYRTRLAVPAGDRRVFLQFDGANLVTDVYVDGRHAGRHEGGYSGFRFDVTALAPAGRTVSVAVAVDNRKNAGVAPLDGDFTLFGGLYRDVKLVVADPVHVDALDYGDPGVSVRQKTLTAASADLEATTRVTNDTAAARRIPVRTVVRDAARRVVAVSAGAVTVGAGSTVPVTSTLRVRDPHRWNGVRDPYLYSVTAEVGGDAVTVPLGLRTFAADPARGFLLNGVPYPLHGVNTQLPSRPDRGAAVSAADIDADYALIAELGANAVRMAHYQHSPREYDLADRLGLVVWTEVPLVGFVTDSPAFTANAETQAHELVRQNANHPSVAMWGLGNEQYVSSPAANAVLAAAQAVFRADDPDRLTTYAHCCLSDTDALAGHADLTGYNRYYGWYVPGAANLGTWADDLHRADPGRRIAVSEYGAGASVRQHEQHPAPPVPGGHWHPEEYQAEVAEASWRAIEARPYLWGSFVWVMFDFASDGRNEGDRPGINDKGLVTDDRLTEKDAFYWYQANWSSRPVLHITSARDTVRATATTDVKVYAGTAPVSLSVNGVPLGTRVPGDHIAVWPAVALQPGPNVVRATSVQDGRLRTDTVTWTRQP</sequence>
<dbReference type="SUPFAM" id="SSF49785">
    <property type="entry name" value="Galactose-binding domain-like"/>
    <property type="match status" value="1"/>
</dbReference>
<feature type="chain" id="PRO_5038726604" evidence="4">
    <location>
        <begin position="28"/>
        <end position="686"/>
    </location>
</feature>
<dbReference type="InterPro" id="IPR006104">
    <property type="entry name" value="Glyco_hydro_2_N"/>
</dbReference>
<dbReference type="Gene3D" id="2.60.120.260">
    <property type="entry name" value="Galactose-binding domain-like"/>
    <property type="match status" value="1"/>
</dbReference>
<dbReference type="InterPro" id="IPR008979">
    <property type="entry name" value="Galactose-bd-like_sf"/>
</dbReference>
<dbReference type="InterPro" id="IPR036156">
    <property type="entry name" value="Beta-gal/glucu_dom_sf"/>
</dbReference>
<evidence type="ECO:0000259" key="6">
    <source>
        <dbReference type="Pfam" id="PF02836"/>
    </source>
</evidence>
<evidence type="ECO:0000256" key="2">
    <source>
        <dbReference type="ARBA" id="ARBA00022801"/>
    </source>
</evidence>
<dbReference type="InterPro" id="IPR051913">
    <property type="entry name" value="GH2_Domain-Containing"/>
</dbReference>
<dbReference type="PANTHER" id="PTHR42732:SF1">
    <property type="entry name" value="BETA-MANNOSIDASE"/>
    <property type="match status" value="1"/>
</dbReference>
<dbReference type="GO" id="GO:0005975">
    <property type="term" value="P:carbohydrate metabolic process"/>
    <property type="evidence" value="ECO:0007669"/>
    <property type="project" value="InterPro"/>
</dbReference>
<dbReference type="EMBL" id="NMUL01000066">
    <property type="protein sequence ID" value="OXM60047.1"/>
    <property type="molecule type" value="Genomic_DNA"/>
</dbReference>
<feature type="domain" description="Glycoside hydrolase family 2 immunoglobulin-like beta-sandwich" evidence="5">
    <location>
        <begin position="200"/>
        <end position="299"/>
    </location>
</feature>
<keyword evidence="2" id="KW-0378">Hydrolase</keyword>
<proteinExistence type="inferred from homology"/>
<evidence type="ECO:0000259" key="7">
    <source>
        <dbReference type="Pfam" id="PF02837"/>
    </source>
</evidence>
<dbReference type="Gene3D" id="3.20.20.80">
    <property type="entry name" value="Glycosidases"/>
    <property type="match status" value="1"/>
</dbReference>
<reference evidence="9" key="1">
    <citation type="submission" date="2017-07" db="EMBL/GenBank/DDBJ databases">
        <title>Comparative genome mining reveals phylogenetic distribution patterns of secondary metabolites in Amycolatopsis.</title>
        <authorList>
            <person name="Adamek M."/>
            <person name="Alanjary M."/>
            <person name="Sales-Ortells H."/>
            <person name="Goodfellow M."/>
            <person name="Bull A.T."/>
            <person name="Kalinowski J."/>
            <person name="Ziemert N."/>
        </authorList>
    </citation>
    <scope>NUCLEOTIDE SEQUENCE [LARGE SCALE GENOMIC DNA]</scope>
    <source>
        <strain evidence="9">H5</strain>
    </source>
</reference>
<evidence type="ECO:0000256" key="4">
    <source>
        <dbReference type="SAM" id="SignalP"/>
    </source>
</evidence>
<evidence type="ECO:0000313" key="8">
    <source>
        <dbReference type="EMBL" id="OXM60047.1"/>
    </source>
</evidence>
<evidence type="ECO:0000259" key="5">
    <source>
        <dbReference type="Pfam" id="PF00703"/>
    </source>
</evidence>
<evidence type="ECO:0000313" key="9">
    <source>
        <dbReference type="Proteomes" id="UP000215199"/>
    </source>
</evidence>